<gene>
    <name evidence="2" type="ORF">BDN70DRAFT_868408</name>
</gene>
<feature type="compositionally biased region" description="Basic residues" evidence="1">
    <location>
        <begin position="411"/>
        <end position="426"/>
    </location>
</feature>
<evidence type="ECO:0000313" key="2">
    <source>
        <dbReference type="EMBL" id="KAF9472442.1"/>
    </source>
</evidence>
<protein>
    <submittedName>
        <fullName evidence="2">Uncharacterized protein</fullName>
    </submittedName>
</protein>
<comment type="caution">
    <text evidence="2">The sequence shown here is derived from an EMBL/GenBank/DDBJ whole genome shotgun (WGS) entry which is preliminary data.</text>
</comment>
<dbReference type="AlphaFoldDB" id="A0A9P5YMC6"/>
<dbReference type="Proteomes" id="UP000807469">
    <property type="component" value="Unassembled WGS sequence"/>
</dbReference>
<proteinExistence type="predicted"/>
<dbReference type="EMBL" id="MU155535">
    <property type="protein sequence ID" value="KAF9472442.1"/>
    <property type="molecule type" value="Genomic_DNA"/>
</dbReference>
<feature type="region of interest" description="Disordered" evidence="1">
    <location>
        <begin position="27"/>
        <end position="62"/>
    </location>
</feature>
<name>A0A9P5YMC6_9AGAR</name>
<sequence length="444" mass="49565">MSIDNDIPVLSFPAILRNPGLNNLYAHLHSGSGPRQQAHTPPTIKKKQRNQNEGKRWARRKDNARFVGNPHIAAATKRDYTVPLPTVQSTFPEPLPPYLPRNVKLSTTPTVPSTDPSSANAGRFSLSLKGMRKDLRRAGGRAQALVRDVESEMIQWLTTGETVLFPDMNHSGQGGLQGPGAPIGATGSIFEISRTPLQLVWRITDDAFARYVVHCCARYHEVVSFSKGDPDERLTYLLRPNVTRPDRRIPAAIETPPVTDIDYSSSPDTDDNMDSDFVPEHERYSCMEMDSKNQNLAAIEESTSRLSLPVIDEDAWLHVEGEASADDSELDEFESSSEFGTTSLELLLPLMEGLSIQHGPVSSQLASDILTTTASNVDPDRTLPEIDYRTSPRYRDWTSSARSPSSPSRSPVRKRPSRRRRHAKKRVQINGISDSRSFYEYLFL</sequence>
<feature type="compositionally biased region" description="Low complexity" evidence="1">
    <location>
        <begin position="399"/>
        <end position="410"/>
    </location>
</feature>
<reference evidence="2" key="1">
    <citation type="submission" date="2020-11" db="EMBL/GenBank/DDBJ databases">
        <authorList>
            <consortium name="DOE Joint Genome Institute"/>
            <person name="Ahrendt S."/>
            <person name="Riley R."/>
            <person name="Andreopoulos W."/>
            <person name="Labutti K."/>
            <person name="Pangilinan J."/>
            <person name="Ruiz-Duenas F.J."/>
            <person name="Barrasa J.M."/>
            <person name="Sanchez-Garcia M."/>
            <person name="Camarero S."/>
            <person name="Miyauchi S."/>
            <person name="Serrano A."/>
            <person name="Linde D."/>
            <person name="Babiker R."/>
            <person name="Drula E."/>
            <person name="Ayuso-Fernandez I."/>
            <person name="Pacheco R."/>
            <person name="Padilla G."/>
            <person name="Ferreira P."/>
            <person name="Barriuso J."/>
            <person name="Kellner H."/>
            <person name="Castanera R."/>
            <person name="Alfaro M."/>
            <person name="Ramirez L."/>
            <person name="Pisabarro A.G."/>
            <person name="Kuo A."/>
            <person name="Tritt A."/>
            <person name="Lipzen A."/>
            <person name="He G."/>
            <person name="Yan M."/>
            <person name="Ng V."/>
            <person name="Cullen D."/>
            <person name="Martin F."/>
            <person name="Rosso M.-N."/>
            <person name="Henrissat B."/>
            <person name="Hibbett D."/>
            <person name="Martinez A.T."/>
            <person name="Grigoriev I.V."/>
        </authorList>
    </citation>
    <scope>NUCLEOTIDE SEQUENCE</scope>
    <source>
        <strain evidence="2">CIRM-BRFM 674</strain>
    </source>
</reference>
<evidence type="ECO:0000256" key="1">
    <source>
        <dbReference type="SAM" id="MobiDB-lite"/>
    </source>
</evidence>
<dbReference type="OrthoDB" id="10256743at2759"/>
<feature type="compositionally biased region" description="Basic and acidic residues" evidence="1">
    <location>
        <begin position="50"/>
        <end position="62"/>
    </location>
</feature>
<keyword evidence="3" id="KW-1185">Reference proteome</keyword>
<organism evidence="2 3">
    <name type="scientific">Pholiota conissans</name>
    <dbReference type="NCBI Taxonomy" id="109636"/>
    <lineage>
        <taxon>Eukaryota</taxon>
        <taxon>Fungi</taxon>
        <taxon>Dikarya</taxon>
        <taxon>Basidiomycota</taxon>
        <taxon>Agaricomycotina</taxon>
        <taxon>Agaricomycetes</taxon>
        <taxon>Agaricomycetidae</taxon>
        <taxon>Agaricales</taxon>
        <taxon>Agaricineae</taxon>
        <taxon>Strophariaceae</taxon>
        <taxon>Pholiota</taxon>
    </lineage>
</organism>
<accession>A0A9P5YMC6</accession>
<feature type="region of interest" description="Disordered" evidence="1">
    <location>
        <begin position="394"/>
        <end position="426"/>
    </location>
</feature>
<evidence type="ECO:0000313" key="3">
    <source>
        <dbReference type="Proteomes" id="UP000807469"/>
    </source>
</evidence>